<dbReference type="InterPro" id="IPR052021">
    <property type="entry name" value="Type-I_RS_S_subunit"/>
</dbReference>
<sequence length="191" mass="22037">MIIKLHEIADIKTGITFRNRLLDNLEGEVEVIQMKDVDIDGNISENLVHISEELVKPKHLLQAGQLILLAKGKYTSACLIKESDKKLVISSAFFSLKIKSGQKVLPEYLQWYLNQPEARDYFKSFASGTSMFTLPMSVLKNLSIPLPDLAMQEKVVRMVRLRDQEKTLVYQLEDEKEKYIQQLLLQHVYQN</sequence>
<evidence type="ECO:0000313" key="6">
    <source>
        <dbReference type="Proteomes" id="UP001168528"/>
    </source>
</evidence>
<evidence type="ECO:0000256" key="2">
    <source>
        <dbReference type="ARBA" id="ARBA00022747"/>
    </source>
</evidence>
<accession>A0ABT8R5T6</accession>
<protein>
    <submittedName>
        <fullName evidence="5">Restriction endonuclease subunit S</fullName>
    </submittedName>
</protein>
<keyword evidence="3" id="KW-0238">DNA-binding</keyword>
<comment type="similarity">
    <text evidence="1">Belongs to the type-I restriction system S methylase family.</text>
</comment>
<dbReference type="SUPFAM" id="SSF116734">
    <property type="entry name" value="DNA methylase specificity domain"/>
    <property type="match status" value="1"/>
</dbReference>
<gene>
    <name evidence="5" type="ORF">Q0590_14390</name>
</gene>
<keyword evidence="2" id="KW-0680">Restriction system</keyword>
<dbReference type="GO" id="GO:0004519">
    <property type="term" value="F:endonuclease activity"/>
    <property type="evidence" value="ECO:0007669"/>
    <property type="project" value="UniProtKB-KW"/>
</dbReference>
<dbReference type="InterPro" id="IPR044946">
    <property type="entry name" value="Restrct_endonuc_typeI_TRD_sf"/>
</dbReference>
<dbReference type="InterPro" id="IPR000055">
    <property type="entry name" value="Restrct_endonuc_typeI_TRD"/>
</dbReference>
<keyword evidence="5" id="KW-0540">Nuclease</keyword>
<dbReference type="PANTHER" id="PTHR30408:SF12">
    <property type="entry name" value="TYPE I RESTRICTION ENZYME MJAVIII SPECIFICITY SUBUNIT"/>
    <property type="match status" value="1"/>
</dbReference>
<evidence type="ECO:0000256" key="3">
    <source>
        <dbReference type="ARBA" id="ARBA00023125"/>
    </source>
</evidence>
<dbReference type="PANTHER" id="PTHR30408">
    <property type="entry name" value="TYPE-1 RESTRICTION ENZYME ECOKI SPECIFICITY PROTEIN"/>
    <property type="match status" value="1"/>
</dbReference>
<evidence type="ECO:0000313" key="5">
    <source>
        <dbReference type="EMBL" id="MDO1447453.1"/>
    </source>
</evidence>
<keyword evidence="5" id="KW-0378">Hydrolase</keyword>
<dbReference type="CDD" id="cd16961">
    <property type="entry name" value="RMtype1_S_TRD-CR_like"/>
    <property type="match status" value="1"/>
</dbReference>
<dbReference type="EMBL" id="JAUKPO010000007">
    <property type="protein sequence ID" value="MDO1447453.1"/>
    <property type="molecule type" value="Genomic_DNA"/>
</dbReference>
<reference evidence="5" key="1">
    <citation type="submission" date="2023-07" db="EMBL/GenBank/DDBJ databases">
        <title>The genome sequence of Rhodocytophaga aerolata KACC 12507.</title>
        <authorList>
            <person name="Zhang X."/>
        </authorList>
    </citation>
    <scope>NUCLEOTIDE SEQUENCE</scope>
    <source>
        <strain evidence="5">KACC 12507</strain>
    </source>
</reference>
<name>A0ABT8R5T6_9BACT</name>
<keyword evidence="5" id="KW-0255">Endonuclease</keyword>
<evidence type="ECO:0000259" key="4">
    <source>
        <dbReference type="Pfam" id="PF01420"/>
    </source>
</evidence>
<feature type="domain" description="Type I restriction modification DNA specificity" evidence="4">
    <location>
        <begin position="3"/>
        <end position="158"/>
    </location>
</feature>
<evidence type="ECO:0000256" key="1">
    <source>
        <dbReference type="ARBA" id="ARBA00010923"/>
    </source>
</evidence>
<organism evidence="5 6">
    <name type="scientific">Rhodocytophaga aerolata</name>
    <dbReference type="NCBI Taxonomy" id="455078"/>
    <lineage>
        <taxon>Bacteria</taxon>
        <taxon>Pseudomonadati</taxon>
        <taxon>Bacteroidota</taxon>
        <taxon>Cytophagia</taxon>
        <taxon>Cytophagales</taxon>
        <taxon>Rhodocytophagaceae</taxon>
        <taxon>Rhodocytophaga</taxon>
    </lineage>
</organism>
<keyword evidence="6" id="KW-1185">Reference proteome</keyword>
<dbReference type="Proteomes" id="UP001168528">
    <property type="component" value="Unassembled WGS sequence"/>
</dbReference>
<comment type="caution">
    <text evidence="5">The sequence shown here is derived from an EMBL/GenBank/DDBJ whole genome shotgun (WGS) entry which is preliminary data.</text>
</comment>
<dbReference type="Gene3D" id="3.90.220.20">
    <property type="entry name" value="DNA methylase specificity domains"/>
    <property type="match status" value="1"/>
</dbReference>
<dbReference type="RefSeq" id="WP_302038257.1">
    <property type="nucleotide sequence ID" value="NZ_JAUKPO010000007.1"/>
</dbReference>
<proteinExistence type="inferred from homology"/>
<dbReference type="Pfam" id="PF01420">
    <property type="entry name" value="Methylase_S"/>
    <property type="match status" value="1"/>
</dbReference>